<dbReference type="Proteomes" id="UP000509790">
    <property type="component" value="Chromosome"/>
</dbReference>
<proteinExistence type="predicted"/>
<dbReference type="EMBL" id="CP041334">
    <property type="protein sequence ID" value="QKY73317.1"/>
    <property type="molecule type" value="Genomic_DNA"/>
</dbReference>
<evidence type="ECO:0000313" key="1">
    <source>
        <dbReference type="EMBL" id="QKY73317.1"/>
    </source>
</evidence>
<sequence length="492" mass="52012">MFQSIPASQIVNVNPSVLSSGGSPLSMNAVFLSENANLPTGRAVSFATADSVGEYFGFTSAEYQAAAVYFKGFDGSTIKPGTLIFFAYNKAIEGAFLLGASVKSLSLNELKKINGTLSVIIDGSEKKAASLNLSGAKSFSNAAELIGTALGSVTVTFDSQLQAFKVASSTTGTTSTIAFATGTTADALGLSENAGASISQGSNTTTPTETMQAVIGSTLNWATFTTITEPTLEEKLEFAKWSNNQNQRFLYVGWGKEATATQTGDTTGFGAKLKEAEYSGATAVYGGLDKAAFLCGTVASIDFTEKQGRITLKFKGQSGLTADVTDATIAKNLEDNGYNYYGAWATANDRFLFLSPGQISGEWKWIDAYINQIRLNSQLQLAIITLLTSAKSVPYNDIGIALQRAACNDPINEALNFGSIQVGVSLSEQQKAIINNYTGVDAASQVEAQGYYLYIGKATAQTRGNRESFPMKLFYTDGGSLHSVNLASINVQ</sequence>
<gene>
    <name evidence="1" type="ORF">FLK62_08765</name>
</gene>
<organism evidence="1 2">
    <name type="scientific">Glaesserella parasuis</name>
    <name type="common">Haemophilus parasuis</name>
    <dbReference type="NCBI Taxonomy" id="738"/>
    <lineage>
        <taxon>Bacteria</taxon>
        <taxon>Pseudomonadati</taxon>
        <taxon>Pseudomonadota</taxon>
        <taxon>Gammaproteobacteria</taxon>
        <taxon>Pasteurellales</taxon>
        <taxon>Pasteurellaceae</taxon>
        <taxon>Glaesserella</taxon>
    </lineage>
</organism>
<name>A0A859IIX7_GLAPU</name>
<evidence type="ECO:0000313" key="2">
    <source>
        <dbReference type="Proteomes" id="UP000509790"/>
    </source>
</evidence>
<protein>
    <submittedName>
        <fullName evidence="1">DUF3383 domain-containing protein</fullName>
    </submittedName>
</protein>
<dbReference type="AlphaFoldDB" id="A0A859IIX7"/>
<dbReference type="RefSeq" id="WP_176443795.1">
    <property type="nucleotide sequence ID" value="NZ_CP041334.1"/>
</dbReference>
<dbReference type="InterPro" id="IPR021808">
    <property type="entry name" value="DUF3383"/>
</dbReference>
<dbReference type="Pfam" id="PF11863">
    <property type="entry name" value="DUF3383"/>
    <property type="match status" value="1"/>
</dbReference>
<reference evidence="1 2" key="1">
    <citation type="submission" date="2019-06" db="EMBL/GenBank/DDBJ databases">
        <title>Complete genome sequence of Haemophilus parasuis HPS412.</title>
        <authorList>
            <person name="Yang S."/>
            <person name="Huang C."/>
        </authorList>
    </citation>
    <scope>NUCLEOTIDE SEQUENCE [LARGE SCALE GENOMIC DNA]</scope>
    <source>
        <strain evidence="1 2">HPS412</strain>
    </source>
</reference>
<accession>A0A859IIX7</accession>